<comment type="function">
    <text evidence="7">CyaE is necessary for transport of calmodulin-sensitive adenylate cyclase-hemolysin (cyclolysin).</text>
</comment>
<dbReference type="SUPFAM" id="SSF56954">
    <property type="entry name" value="Outer membrane efflux proteins (OEP)"/>
    <property type="match status" value="1"/>
</dbReference>
<comment type="subcellular location">
    <subcellularLocation>
        <location evidence="7">Cell outer membrane</location>
        <topology evidence="7">Peripheral membrane protein</topology>
    </subcellularLocation>
</comment>
<evidence type="ECO:0000256" key="2">
    <source>
        <dbReference type="ARBA" id="ARBA00022448"/>
    </source>
</evidence>
<gene>
    <name evidence="9" type="ORF">HNO85_07815</name>
</gene>
<keyword evidence="2 7" id="KW-0813">Transport</keyword>
<keyword evidence="7" id="KW-0204">Cytolysis</keyword>
<dbReference type="InterPro" id="IPR028351">
    <property type="entry name" value="CyaE"/>
</dbReference>
<keyword evidence="8" id="KW-0175">Coiled coil</keyword>
<proteinExistence type="inferred from homology"/>
<dbReference type="RefSeq" id="WP_175360022.1">
    <property type="nucleotide sequence ID" value="NZ_JABFMS010000008.1"/>
</dbReference>
<evidence type="ECO:0000256" key="7">
    <source>
        <dbReference type="PIRNR" id="PIRNR001892"/>
    </source>
</evidence>
<evidence type="ECO:0000256" key="5">
    <source>
        <dbReference type="ARBA" id="ARBA00023136"/>
    </source>
</evidence>
<dbReference type="InterPro" id="IPR051906">
    <property type="entry name" value="TolC-like"/>
</dbReference>
<evidence type="ECO:0000256" key="8">
    <source>
        <dbReference type="SAM" id="Coils"/>
    </source>
</evidence>
<dbReference type="PIRSF" id="PIRSF001892">
    <property type="entry name" value="CyaE"/>
    <property type="match status" value="1"/>
</dbReference>
<dbReference type="Pfam" id="PF02321">
    <property type="entry name" value="OEP"/>
    <property type="match status" value="2"/>
</dbReference>
<keyword evidence="5 7" id="KW-0472">Membrane</keyword>
<sequence>MMDYPACALSLLVGGITLSAMGAELIAPNHITSTSSKASTYTGQPCAFGNIPTKLSLQEALERILCNDPKTRSAWAHAKAQAAQIGVSRSLYFPKLTGSSGMSTGRTVTDYEQHSELSSEGNQRQISNRLHFSWVLFDFGHREAELRRSIQLLVAANANQDAVLQKSFASAAELYYRALAAQRSLITSSKVTSFAAENLDAAEAKYRSGAAALSDLLQAKAAYSQASLNQIRDQGALRNATGLLALRMGLSPETAFALEGDLTSLPDTRFIKTIDELFQQAQQDHPALVAVRARIKATEAKLDESRAAGKPTLSLTADISHTRIDQSQMLNGDRRDRDRAVGLQLSIPLFDGFSQKYQIRSDIARLEASKEELLEEQLRLSLDLWENYQTLSNELQRLNHTNKLITQSQQSLEVVQGRYRSGVGSMIELLSALNTYAGAEVQHIHALNVWHTARLRLSENLGLLGFWRLH</sequence>
<comment type="caution">
    <text evidence="9">The sequence shown here is derived from an EMBL/GenBank/DDBJ whole genome shotgun (WGS) entry which is preliminary data.</text>
</comment>
<dbReference type="PANTHER" id="PTHR30026:SF21">
    <property type="entry name" value="SLR1270 PROTEIN"/>
    <property type="match status" value="1"/>
</dbReference>
<keyword evidence="6 7" id="KW-0998">Cell outer membrane</keyword>
<dbReference type="Proteomes" id="UP000562723">
    <property type="component" value="Unassembled WGS sequence"/>
</dbReference>
<reference evidence="9 10" key="1">
    <citation type="journal article" date="2020" name="Front. Plant Sci.">
        <title>Isolation of Rhizosphere Bacteria That Improve Quality and Water Stress Tolerance in Greenhouse Ornamentals.</title>
        <authorList>
            <person name="Nordstedt N.P."/>
            <person name="Jones M.L."/>
        </authorList>
    </citation>
    <scope>NUCLEOTIDE SEQUENCE [LARGE SCALE GENOMIC DNA]</scope>
    <source>
        <strain evidence="9 10">C2F7</strain>
    </source>
</reference>
<dbReference type="GO" id="GO:0015562">
    <property type="term" value="F:efflux transmembrane transporter activity"/>
    <property type="evidence" value="ECO:0007669"/>
    <property type="project" value="InterPro"/>
</dbReference>
<evidence type="ECO:0000313" key="10">
    <source>
        <dbReference type="Proteomes" id="UP000562723"/>
    </source>
</evidence>
<dbReference type="EMBL" id="JABFMS010000008">
    <property type="protein sequence ID" value="NUT80842.1"/>
    <property type="molecule type" value="Genomic_DNA"/>
</dbReference>
<dbReference type="GO" id="GO:0009279">
    <property type="term" value="C:cell outer membrane"/>
    <property type="evidence" value="ECO:0007669"/>
    <property type="project" value="UniProtKB-SubCell"/>
</dbReference>
<dbReference type="GO" id="GO:0031640">
    <property type="term" value="P:killing of cells of another organism"/>
    <property type="evidence" value="ECO:0007669"/>
    <property type="project" value="UniProtKB-KW"/>
</dbReference>
<comment type="similarity">
    <text evidence="1 7">Belongs to the outer membrane factor (OMF) (TC 1.B.17) family.</text>
</comment>
<feature type="coiled-coil region" evidence="8">
    <location>
        <begin position="356"/>
        <end position="383"/>
    </location>
</feature>
<dbReference type="Gene3D" id="1.20.1600.10">
    <property type="entry name" value="Outer membrane efflux proteins (OEP)"/>
    <property type="match status" value="1"/>
</dbReference>
<evidence type="ECO:0000313" key="9">
    <source>
        <dbReference type="EMBL" id="NUT80842.1"/>
    </source>
</evidence>
<accession>A0AAJ3FVW3</accession>
<protein>
    <recommendedName>
        <fullName evidence="7">Protein CyaE</fullName>
    </recommendedName>
</protein>
<dbReference type="InterPro" id="IPR003423">
    <property type="entry name" value="OMP_efflux"/>
</dbReference>
<evidence type="ECO:0000256" key="4">
    <source>
        <dbReference type="ARBA" id="ARBA00022692"/>
    </source>
</evidence>
<keyword evidence="3" id="KW-1134">Transmembrane beta strand</keyword>
<dbReference type="AlphaFoldDB" id="A0AAJ3FVW3"/>
<dbReference type="PANTHER" id="PTHR30026">
    <property type="entry name" value="OUTER MEMBRANE PROTEIN TOLC"/>
    <property type="match status" value="1"/>
</dbReference>
<evidence type="ECO:0000256" key="6">
    <source>
        <dbReference type="ARBA" id="ARBA00023237"/>
    </source>
</evidence>
<dbReference type="GO" id="GO:1990281">
    <property type="term" value="C:efflux pump complex"/>
    <property type="evidence" value="ECO:0007669"/>
    <property type="project" value="TreeGrafter"/>
</dbReference>
<keyword evidence="4" id="KW-0812">Transmembrane</keyword>
<evidence type="ECO:0000256" key="3">
    <source>
        <dbReference type="ARBA" id="ARBA00022452"/>
    </source>
</evidence>
<name>A0AAJ3FVW3_9PSED</name>
<organism evidence="9 10">
    <name type="scientific">Pseudomonas brassicacearum</name>
    <dbReference type="NCBI Taxonomy" id="930166"/>
    <lineage>
        <taxon>Bacteria</taxon>
        <taxon>Pseudomonadati</taxon>
        <taxon>Pseudomonadota</taxon>
        <taxon>Gammaproteobacteria</taxon>
        <taxon>Pseudomonadales</taxon>
        <taxon>Pseudomonadaceae</taxon>
        <taxon>Pseudomonas</taxon>
    </lineage>
</organism>
<dbReference type="GO" id="GO:0015288">
    <property type="term" value="F:porin activity"/>
    <property type="evidence" value="ECO:0007669"/>
    <property type="project" value="TreeGrafter"/>
</dbReference>
<evidence type="ECO:0000256" key="1">
    <source>
        <dbReference type="ARBA" id="ARBA00007613"/>
    </source>
</evidence>
<keyword evidence="7" id="KW-0354">Hemolysis</keyword>